<evidence type="ECO:0000256" key="8">
    <source>
        <dbReference type="SAM" id="MobiDB-lite"/>
    </source>
</evidence>
<dbReference type="SUPFAM" id="SSF51230">
    <property type="entry name" value="Single hybrid motif"/>
    <property type="match status" value="1"/>
</dbReference>
<dbReference type="SUPFAM" id="SSF52922">
    <property type="entry name" value="TK C-terminal domain-like"/>
    <property type="match status" value="1"/>
</dbReference>
<evidence type="ECO:0000313" key="11">
    <source>
        <dbReference type="Proteomes" id="UP000651728"/>
    </source>
</evidence>
<dbReference type="SMART" id="SM00861">
    <property type="entry name" value="Transket_pyr"/>
    <property type="match status" value="1"/>
</dbReference>
<proteinExistence type="inferred from homology"/>
<dbReference type="InterPro" id="IPR033248">
    <property type="entry name" value="Transketolase_C"/>
</dbReference>
<evidence type="ECO:0000256" key="4">
    <source>
        <dbReference type="ARBA" id="ARBA00022823"/>
    </source>
</evidence>
<dbReference type="Proteomes" id="UP000651728">
    <property type="component" value="Unassembled WGS sequence"/>
</dbReference>
<dbReference type="PROSITE" id="PS00189">
    <property type="entry name" value="LIPOYL"/>
    <property type="match status" value="1"/>
</dbReference>
<dbReference type="InterPro" id="IPR000089">
    <property type="entry name" value="Biotin_lipoyl"/>
</dbReference>
<dbReference type="InterPro" id="IPR005475">
    <property type="entry name" value="Transketolase-like_Pyr-bd"/>
</dbReference>
<comment type="cofactor">
    <cofactor evidence="1 7">
        <name>(R)-lipoate</name>
        <dbReference type="ChEBI" id="CHEBI:83088"/>
    </cofactor>
</comment>
<dbReference type="SUPFAM" id="SSF52777">
    <property type="entry name" value="CoA-dependent acyltransferases"/>
    <property type="match status" value="1"/>
</dbReference>
<dbReference type="Gene3D" id="3.40.50.920">
    <property type="match status" value="1"/>
</dbReference>
<dbReference type="CDD" id="cd06849">
    <property type="entry name" value="lipoyl_domain"/>
    <property type="match status" value="1"/>
</dbReference>
<dbReference type="Gene3D" id="3.40.50.970">
    <property type="match status" value="1"/>
</dbReference>
<dbReference type="PANTHER" id="PTHR43257">
    <property type="entry name" value="PYRUVATE DEHYDROGENASE E1 COMPONENT BETA SUBUNIT"/>
    <property type="match status" value="1"/>
</dbReference>
<dbReference type="InterPro" id="IPR029061">
    <property type="entry name" value="THDP-binding"/>
</dbReference>
<dbReference type="InterPro" id="IPR001078">
    <property type="entry name" value="2-oxoacid_DH_actylTfrase"/>
</dbReference>
<dbReference type="Pfam" id="PF02779">
    <property type="entry name" value="Transket_pyr"/>
    <property type="match status" value="1"/>
</dbReference>
<evidence type="ECO:0000256" key="6">
    <source>
        <dbReference type="ARBA" id="ARBA00023052"/>
    </source>
</evidence>
<organism evidence="10 11">
    <name type="scientific">Microbispora amethystogenes</name>
    <dbReference type="NCBI Taxonomy" id="1427754"/>
    <lineage>
        <taxon>Bacteria</taxon>
        <taxon>Bacillati</taxon>
        <taxon>Actinomycetota</taxon>
        <taxon>Actinomycetes</taxon>
        <taxon>Streptosporangiales</taxon>
        <taxon>Streptosporangiaceae</taxon>
        <taxon>Microbispora</taxon>
    </lineage>
</organism>
<keyword evidence="6" id="KW-0786">Thiamine pyrophosphate</keyword>
<dbReference type="Pfam" id="PF00198">
    <property type="entry name" value="2-oxoacid_dh"/>
    <property type="match status" value="1"/>
</dbReference>
<dbReference type="InterPro" id="IPR011053">
    <property type="entry name" value="Single_hybrid_motif"/>
</dbReference>
<comment type="similarity">
    <text evidence="3 7">Belongs to the 2-oxoacid dehydrogenase family.</text>
</comment>
<sequence>MTPLAPRLAESLNGALHRLFAERPGLHLLGEDVADPYGGAFKVTRGLSDRHPGRVLSTPISENGLAGVAAGLALAGDEVVAEVMFGDFAALVFDPVLNLISKSVTMYGRRLPMPVVLRCPVGGRRGYGPTHSQSVQKHFVGMPNLALYELSPFHDPYGLLAHALDHGPALLFEDKVLYTRRAYADGVVDEHFRSSLTGDAPGWAHVTPVDGAAPDVVLVCPGGVAHRALAAAHLLRERGVTAHLLVPGRLYPLDIEPVLPLLERPALVAVAEESTAGGTWGSDIAALVYERLWPRLRAPVLRLSSADSIIPAARHLEDRVLLGERHIAEAVAERLDMLKTGAAVVAEPVAAPVVRSVAEPVAEVAAESVLVPLAVPLVVPKLNSNDTHYLVTGWLAEDGARVEAGAPLVELETSKAVEEIEAPTAGYLRISASAGTEVEVGAVIAELHELAPPLQTAAGSRPGSEAPATVAAYATAGGDEPPAAPAQAAQPAQACPPAEPSPADRRTYVLDRVQRGTAAVVSRAHKEVPAAFTAVELGVDPLLARLRLLSEESGAEVGVPEAVVKAVAAAHDRFGHLFGSLVDERTVALAETPHVAVTIDAGRGLYTPVIRDCASRSIADIADDLMDFRMKAWRGGDFTTSELDGGTITISINTEADVVFVQPIVMWPQLCMLSVGGLRRQLALHDGVLATTTVVVLGLAYDHRVVNGAEAVAFLRAVADNLREPDRLDQLVA</sequence>
<keyword evidence="11" id="KW-1185">Reference proteome</keyword>
<dbReference type="InterPro" id="IPR003016">
    <property type="entry name" value="2-oxoA_DH_lipoyl-BS"/>
</dbReference>
<dbReference type="EC" id="2.3.1.-" evidence="7"/>
<feature type="domain" description="Transketolase-like pyrimidine-binding" evidence="9">
    <location>
        <begin position="6"/>
        <end position="180"/>
    </location>
</feature>
<dbReference type="Pfam" id="PF00364">
    <property type="entry name" value="Biotin_lipoyl"/>
    <property type="match status" value="1"/>
</dbReference>
<comment type="caution">
    <text evidence="10">The sequence shown here is derived from an EMBL/GenBank/DDBJ whole genome shotgun (WGS) entry which is preliminary data.</text>
</comment>
<evidence type="ECO:0000256" key="1">
    <source>
        <dbReference type="ARBA" id="ARBA00001938"/>
    </source>
</evidence>
<name>A0ABQ4FNM0_9ACTN</name>
<dbReference type="EMBL" id="BOOB01000060">
    <property type="protein sequence ID" value="GIH36425.1"/>
    <property type="molecule type" value="Genomic_DNA"/>
</dbReference>
<evidence type="ECO:0000259" key="9">
    <source>
        <dbReference type="SMART" id="SM00861"/>
    </source>
</evidence>
<protein>
    <recommendedName>
        <fullName evidence="7">Dihydrolipoamide acetyltransferase component of pyruvate dehydrogenase complex</fullName>
        <ecNumber evidence="7">2.3.1.-</ecNumber>
    </recommendedName>
</protein>
<dbReference type="InterPro" id="IPR009014">
    <property type="entry name" value="Transketo_C/PFOR_II"/>
</dbReference>
<dbReference type="RefSeq" id="WP_204289041.1">
    <property type="nucleotide sequence ID" value="NZ_BAABEJ010000029.1"/>
</dbReference>
<keyword evidence="5" id="KW-0560">Oxidoreductase</keyword>
<reference evidence="10 11" key="1">
    <citation type="submission" date="2021-01" db="EMBL/GenBank/DDBJ databases">
        <title>Whole genome shotgun sequence of Microbispora amethystogenes NBRC 101907.</title>
        <authorList>
            <person name="Komaki H."/>
            <person name="Tamura T."/>
        </authorList>
    </citation>
    <scope>NUCLEOTIDE SEQUENCE [LARGE SCALE GENOMIC DNA]</scope>
    <source>
        <strain evidence="10 11">NBRC 101907</strain>
    </source>
</reference>
<dbReference type="Gene3D" id="3.30.559.10">
    <property type="entry name" value="Chloramphenicol acetyltransferase-like domain"/>
    <property type="match status" value="1"/>
</dbReference>
<comment type="cofactor">
    <cofactor evidence="2">
        <name>thiamine diphosphate</name>
        <dbReference type="ChEBI" id="CHEBI:58937"/>
    </cofactor>
</comment>
<evidence type="ECO:0000256" key="7">
    <source>
        <dbReference type="RuleBase" id="RU003423"/>
    </source>
</evidence>
<feature type="compositionally biased region" description="Low complexity" evidence="8">
    <location>
        <begin position="485"/>
        <end position="496"/>
    </location>
</feature>
<keyword evidence="7" id="KW-0012">Acyltransferase</keyword>
<keyword evidence="4 7" id="KW-0450">Lipoyl</keyword>
<evidence type="ECO:0000256" key="3">
    <source>
        <dbReference type="ARBA" id="ARBA00007317"/>
    </source>
</evidence>
<dbReference type="Gene3D" id="2.40.50.100">
    <property type="match status" value="1"/>
</dbReference>
<gene>
    <name evidence="10" type="ORF">Mam01_65890</name>
</gene>
<feature type="region of interest" description="Disordered" evidence="8">
    <location>
        <begin position="475"/>
        <end position="504"/>
    </location>
</feature>
<keyword evidence="7" id="KW-0808">Transferase</keyword>
<dbReference type="PANTHER" id="PTHR43257:SF2">
    <property type="entry name" value="PYRUVATE DEHYDROGENASE E1 COMPONENT SUBUNIT BETA"/>
    <property type="match status" value="1"/>
</dbReference>
<dbReference type="Pfam" id="PF02780">
    <property type="entry name" value="Transketolase_C"/>
    <property type="match status" value="1"/>
</dbReference>
<evidence type="ECO:0000256" key="5">
    <source>
        <dbReference type="ARBA" id="ARBA00023002"/>
    </source>
</evidence>
<dbReference type="SUPFAM" id="SSF52518">
    <property type="entry name" value="Thiamin diphosphate-binding fold (THDP-binding)"/>
    <property type="match status" value="1"/>
</dbReference>
<evidence type="ECO:0000313" key="10">
    <source>
        <dbReference type="EMBL" id="GIH36425.1"/>
    </source>
</evidence>
<evidence type="ECO:0000256" key="2">
    <source>
        <dbReference type="ARBA" id="ARBA00001964"/>
    </source>
</evidence>
<accession>A0ABQ4FNM0</accession>
<dbReference type="InterPro" id="IPR023213">
    <property type="entry name" value="CAT-like_dom_sf"/>
</dbReference>